<feature type="binding site" evidence="12">
    <location>
        <position position="238"/>
    </location>
    <ligand>
        <name>K(+)</name>
        <dbReference type="ChEBI" id="CHEBI:29103"/>
    </ligand>
</feature>
<evidence type="ECO:0000259" key="13">
    <source>
        <dbReference type="Pfam" id="PF00294"/>
    </source>
</evidence>
<keyword evidence="7 12" id="KW-0418">Kinase</keyword>
<gene>
    <name evidence="12" type="primary">rbsK</name>
    <name evidence="14" type="ORF">JL106_19315</name>
</gene>
<dbReference type="Gene3D" id="3.40.1190.20">
    <property type="match status" value="1"/>
</dbReference>
<comment type="function">
    <text evidence="12">Catalyzes the phosphorylation of ribose at O-5 in a reaction requiring ATP and magnesium. The resulting D-ribose-5-phosphate can then be used either for sythesis of nucleotides, histidine, and tryptophan, or as a component of the pentose phosphate pathway.</text>
</comment>
<dbReference type="Pfam" id="PF00294">
    <property type="entry name" value="PfkB"/>
    <property type="match status" value="1"/>
</dbReference>
<dbReference type="InterPro" id="IPR002173">
    <property type="entry name" value="Carboh/pur_kinase_PfkB_CS"/>
</dbReference>
<dbReference type="HAMAP" id="MF_01987">
    <property type="entry name" value="Ribokinase"/>
    <property type="match status" value="1"/>
</dbReference>
<sequence length="295" mass="29991">MSAHRHRAPHRILVVGSINLDLVVTAPTIPAPGQTLMGSTLLRRPGGKGANQALAARRLGAEVTMFGLVGADSDGLDATALLRREGVFLPLIDAPDGLPDDIRSGVAVITVDAAGENTIVVVPGANDRLTPELLPETITGYDAVICQLEVPMATVAAVAARVDGVFCVNAAPAAVLPAEVVRRADLIVVNEGEYADLRDQLDAAPGLVVRTLGAAGAETVRSGAVTASARPPRVEVVDTVGAGDASVAGLVVGMLDGRTDEDLLAFGCAVGALTTTKSGAQEATPTLPQVLAVLD</sequence>
<comment type="cofactor">
    <cofactor evidence="12">
        <name>Mg(2+)</name>
        <dbReference type="ChEBI" id="CHEBI:18420"/>
    </cofactor>
    <text evidence="12">Requires a divalent cation, most likely magnesium in vivo, as an electrophilic catalyst to aid phosphoryl group transfer. It is the chelate of the metal and the nucleotide that is the actual substrate.</text>
</comment>
<feature type="binding site" evidence="12">
    <location>
        <position position="244"/>
    </location>
    <ligand>
        <name>substrate</name>
    </ligand>
</feature>
<dbReference type="RefSeq" id="WP_205262401.1">
    <property type="nucleotide sequence ID" value="NZ_JAERWK010000026.1"/>
</dbReference>
<dbReference type="SUPFAM" id="SSF53613">
    <property type="entry name" value="Ribokinase-like"/>
    <property type="match status" value="1"/>
</dbReference>
<dbReference type="CDD" id="cd01174">
    <property type="entry name" value="ribokinase"/>
    <property type="match status" value="1"/>
</dbReference>
<feature type="binding site" evidence="12">
    <location>
        <begin position="47"/>
        <end position="51"/>
    </location>
    <ligand>
        <name>substrate</name>
    </ligand>
</feature>
<name>A0A938YBG4_9ACTN</name>
<evidence type="ECO:0000256" key="5">
    <source>
        <dbReference type="ARBA" id="ARBA00022723"/>
    </source>
</evidence>
<feature type="domain" description="Carbohydrate kinase PfkB" evidence="13">
    <location>
        <begin position="11"/>
        <end position="286"/>
    </location>
</feature>
<evidence type="ECO:0000256" key="12">
    <source>
        <dbReference type="HAMAP-Rule" id="MF_01987"/>
    </source>
</evidence>
<feature type="binding site" evidence="12">
    <location>
        <position position="274"/>
    </location>
    <ligand>
        <name>K(+)</name>
        <dbReference type="ChEBI" id="CHEBI:29103"/>
    </ligand>
</feature>
<dbReference type="GO" id="GO:0019303">
    <property type="term" value="P:D-ribose catabolic process"/>
    <property type="evidence" value="ECO:0007669"/>
    <property type="project" value="UniProtKB-UniRule"/>
</dbReference>
<dbReference type="PANTHER" id="PTHR10584">
    <property type="entry name" value="SUGAR KINASE"/>
    <property type="match status" value="1"/>
</dbReference>
<dbReference type="InterPro" id="IPR029056">
    <property type="entry name" value="Ribokinase-like"/>
</dbReference>
<comment type="subunit">
    <text evidence="12">Homodimer.</text>
</comment>
<reference evidence="14" key="1">
    <citation type="submission" date="2021-01" db="EMBL/GenBank/DDBJ databases">
        <title>YIM 132084 draft genome.</title>
        <authorList>
            <person name="An D."/>
        </authorList>
    </citation>
    <scope>NUCLEOTIDE SEQUENCE</scope>
    <source>
        <strain evidence="14">YIM 132084</strain>
    </source>
</reference>
<dbReference type="PRINTS" id="PR00990">
    <property type="entry name" value="RIBOKINASE"/>
</dbReference>
<dbReference type="EC" id="2.7.1.15" evidence="2 12"/>
<evidence type="ECO:0000256" key="8">
    <source>
        <dbReference type="ARBA" id="ARBA00022840"/>
    </source>
</evidence>
<evidence type="ECO:0000256" key="6">
    <source>
        <dbReference type="ARBA" id="ARBA00022741"/>
    </source>
</evidence>
<comment type="activity regulation">
    <text evidence="12">Activated by a monovalent cation that binds near, but not in, the active site. The most likely occupant of the site in vivo is potassium. Ion binding induces a conformational change that may alter substrate affinity.</text>
</comment>
<evidence type="ECO:0000256" key="4">
    <source>
        <dbReference type="ARBA" id="ARBA00022679"/>
    </source>
</evidence>
<dbReference type="PROSITE" id="PS00584">
    <property type="entry name" value="PFKB_KINASES_2"/>
    <property type="match status" value="1"/>
</dbReference>
<keyword evidence="15" id="KW-1185">Reference proteome</keyword>
<evidence type="ECO:0000256" key="3">
    <source>
        <dbReference type="ARBA" id="ARBA00016943"/>
    </source>
</evidence>
<accession>A0A938YBG4</accession>
<feature type="binding site" evidence="12">
    <location>
        <begin position="243"/>
        <end position="244"/>
    </location>
    <ligand>
        <name>ATP</name>
        <dbReference type="ChEBI" id="CHEBI:30616"/>
    </ligand>
</feature>
<keyword evidence="12" id="KW-0963">Cytoplasm</keyword>
<evidence type="ECO:0000256" key="11">
    <source>
        <dbReference type="ARBA" id="ARBA00023277"/>
    </source>
</evidence>
<dbReference type="InterPro" id="IPR002139">
    <property type="entry name" value="Ribo/fructo_kinase"/>
</dbReference>
<comment type="caution">
    <text evidence="14">The sequence shown here is derived from an EMBL/GenBank/DDBJ whole genome shotgun (WGS) entry which is preliminary data.</text>
</comment>
<keyword evidence="6 12" id="KW-0547">Nucleotide-binding</keyword>
<keyword evidence="10 12" id="KW-0630">Potassium</keyword>
<comment type="pathway">
    <text evidence="12">Carbohydrate metabolism; D-ribose degradation; D-ribose 5-phosphate from beta-D-ribopyranose: step 2/2.</text>
</comment>
<dbReference type="Proteomes" id="UP000663792">
    <property type="component" value="Unassembled WGS sequence"/>
</dbReference>
<evidence type="ECO:0000256" key="10">
    <source>
        <dbReference type="ARBA" id="ARBA00022958"/>
    </source>
</evidence>
<dbReference type="InterPro" id="IPR011877">
    <property type="entry name" value="Ribokinase"/>
</dbReference>
<evidence type="ECO:0000313" key="14">
    <source>
        <dbReference type="EMBL" id="MBM9469441.1"/>
    </source>
</evidence>
<feature type="binding site" evidence="12">
    <location>
        <position position="279"/>
    </location>
    <ligand>
        <name>K(+)</name>
        <dbReference type="ChEBI" id="CHEBI:29103"/>
    </ligand>
</feature>
<proteinExistence type="inferred from homology"/>
<dbReference type="PANTHER" id="PTHR10584:SF166">
    <property type="entry name" value="RIBOKINASE"/>
    <property type="match status" value="1"/>
</dbReference>
<dbReference type="GO" id="GO:0005524">
    <property type="term" value="F:ATP binding"/>
    <property type="evidence" value="ECO:0007669"/>
    <property type="project" value="UniProtKB-UniRule"/>
</dbReference>
<dbReference type="GO" id="GO:0005829">
    <property type="term" value="C:cytosol"/>
    <property type="evidence" value="ECO:0007669"/>
    <property type="project" value="TreeGrafter"/>
</dbReference>
<dbReference type="AlphaFoldDB" id="A0A938YBG4"/>
<feature type="active site" description="Proton acceptor" evidence="12">
    <location>
        <position position="244"/>
    </location>
</feature>
<feature type="binding site" evidence="12">
    <location>
        <position position="240"/>
    </location>
    <ligand>
        <name>K(+)</name>
        <dbReference type="ChEBI" id="CHEBI:29103"/>
    </ligand>
</feature>
<comment type="catalytic activity">
    <reaction evidence="12">
        <text>D-ribose + ATP = D-ribose 5-phosphate + ADP + H(+)</text>
        <dbReference type="Rhea" id="RHEA:13697"/>
        <dbReference type="ChEBI" id="CHEBI:15378"/>
        <dbReference type="ChEBI" id="CHEBI:30616"/>
        <dbReference type="ChEBI" id="CHEBI:47013"/>
        <dbReference type="ChEBI" id="CHEBI:78346"/>
        <dbReference type="ChEBI" id="CHEBI:456216"/>
        <dbReference type="EC" id="2.7.1.15"/>
    </reaction>
</comment>
<feature type="binding site" evidence="12">
    <location>
        <position position="277"/>
    </location>
    <ligand>
        <name>K(+)</name>
        <dbReference type="ChEBI" id="CHEBI:29103"/>
    </ligand>
</feature>
<dbReference type="InterPro" id="IPR011611">
    <property type="entry name" value="PfkB_dom"/>
</dbReference>
<feature type="binding site" evidence="12">
    <location>
        <position position="190"/>
    </location>
    <ligand>
        <name>ATP</name>
        <dbReference type="ChEBI" id="CHEBI:30616"/>
    </ligand>
</feature>
<keyword evidence="11 12" id="KW-0119">Carbohydrate metabolism</keyword>
<keyword evidence="4 12" id="KW-0808">Transferase</keyword>
<evidence type="ECO:0000256" key="1">
    <source>
        <dbReference type="ARBA" id="ARBA00005380"/>
    </source>
</evidence>
<evidence type="ECO:0000313" key="15">
    <source>
        <dbReference type="Proteomes" id="UP000663792"/>
    </source>
</evidence>
<evidence type="ECO:0000256" key="9">
    <source>
        <dbReference type="ARBA" id="ARBA00022842"/>
    </source>
</evidence>
<keyword evidence="8 12" id="KW-0067">ATP-binding</keyword>
<protein>
    <recommendedName>
        <fullName evidence="3 12">Ribokinase</fullName>
        <shortName evidence="12">RK</shortName>
        <ecNumber evidence="2 12">2.7.1.15</ecNumber>
    </recommendedName>
</protein>
<comment type="similarity">
    <text evidence="1">Belongs to the carbohydrate kinase pfkB family.</text>
</comment>
<feature type="binding site" evidence="12">
    <location>
        <begin position="19"/>
        <end position="21"/>
    </location>
    <ligand>
        <name>substrate</name>
    </ligand>
</feature>
<comment type="similarity">
    <text evidence="12">Belongs to the carbohydrate kinase PfkB family. Ribokinase subfamily.</text>
</comment>
<feature type="binding site" evidence="12">
    <location>
        <begin position="211"/>
        <end position="216"/>
    </location>
    <ligand>
        <name>ATP</name>
        <dbReference type="ChEBI" id="CHEBI:30616"/>
    </ligand>
</feature>
<comment type="subcellular location">
    <subcellularLocation>
        <location evidence="12">Cytoplasm</location>
    </subcellularLocation>
</comment>
<comment type="caution">
    <text evidence="12">Lacks conserved residue(s) required for the propagation of feature annotation.</text>
</comment>
<keyword evidence="9 12" id="KW-0460">Magnesium</keyword>
<dbReference type="GO" id="GO:0004747">
    <property type="term" value="F:ribokinase activity"/>
    <property type="evidence" value="ECO:0007669"/>
    <property type="project" value="UniProtKB-UniRule"/>
</dbReference>
<keyword evidence="5 12" id="KW-0479">Metal-binding</keyword>
<feature type="binding site" evidence="12">
    <location>
        <position position="149"/>
    </location>
    <ligand>
        <name>substrate</name>
    </ligand>
</feature>
<organism evidence="14 15">
    <name type="scientific">Nakamurella leprariae</name>
    <dbReference type="NCBI Taxonomy" id="2803911"/>
    <lineage>
        <taxon>Bacteria</taxon>
        <taxon>Bacillati</taxon>
        <taxon>Actinomycetota</taxon>
        <taxon>Actinomycetes</taxon>
        <taxon>Nakamurellales</taxon>
        <taxon>Nakamurellaceae</taxon>
        <taxon>Nakamurella</taxon>
    </lineage>
</organism>
<dbReference type="GO" id="GO:0046872">
    <property type="term" value="F:metal ion binding"/>
    <property type="evidence" value="ECO:0007669"/>
    <property type="project" value="UniProtKB-KW"/>
</dbReference>
<evidence type="ECO:0000256" key="7">
    <source>
        <dbReference type="ARBA" id="ARBA00022777"/>
    </source>
</evidence>
<evidence type="ECO:0000256" key="2">
    <source>
        <dbReference type="ARBA" id="ARBA00012035"/>
    </source>
</evidence>
<dbReference type="EMBL" id="JAERWK010000026">
    <property type="protein sequence ID" value="MBM9469441.1"/>
    <property type="molecule type" value="Genomic_DNA"/>
</dbReference>